<evidence type="ECO:0000256" key="10">
    <source>
        <dbReference type="ARBA" id="ARBA00049406"/>
    </source>
</evidence>
<organism evidence="14 15">
    <name type="scientific">Bartonella australis (strain Aust/NH1)</name>
    <dbReference type="NCBI Taxonomy" id="1094489"/>
    <lineage>
        <taxon>Bacteria</taxon>
        <taxon>Pseudomonadati</taxon>
        <taxon>Pseudomonadota</taxon>
        <taxon>Alphaproteobacteria</taxon>
        <taxon>Hyphomicrobiales</taxon>
        <taxon>Bartonellaceae</taxon>
        <taxon>Bartonella</taxon>
    </lineage>
</organism>
<dbReference type="GO" id="GO:0009063">
    <property type="term" value="P:amino acid catabolic process"/>
    <property type="evidence" value="ECO:0007669"/>
    <property type="project" value="UniProtKB-ARBA"/>
</dbReference>
<comment type="cofactor">
    <cofactor evidence="1 11">
        <name>[4Fe-4S] cluster</name>
        <dbReference type="ChEBI" id="CHEBI:49883"/>
    </cofactor>
</comment>
<evidence type="ECO:0000256" key="5">
    <source>
        <dbReference type="ARBA" id="ARBA00022485"/>
    </source>
</evidence>
<dbReference type="SUPFAM" id="SSF143548">
    <property type="entry name" value="Serine metabolism enzymes domain"/>
    <property type="match status" value="1"/>
</dbReference>
<dbReference type="InterPro" id="IPR005130">
    <property type="entry name" value="Ser_deHydtase-like_asu"/>
</dbReference>
<dbReference type="PANTHER" id="PTHR30182">
    <property type="entry name" value="L-SERINE DEHYDRATASE"/>
    <property type="match status" value="1"/>
</dbReference>
<sequence length="460" mass="49570">MFLSVFELFKIGIGPSSSHTMGPMVAANMFLREIVAQNSSWPSHIRVYLHGSLAFTGIGHATDKAVILGLLGQEASILNLDRVETLLEKVKCEKKVRPEGHPAYHFDWQYDLVFERKKILPGHTNGLAFEGLDASGNVLLRRIYYSIGGGFVVTEDELDRVNNSAKSEASAVPYPFDSAHDMLLMAKSSGLSVAEMKRINEETKMERSALDTALDRIFSTMTDCIDRGLSQEGELPGGLRVVRRAKKLHDKLLEDRKKNRIHPLWINDWLSVFAMAVNEENAAGGRVVTAPTNGAAGVVPAVLRYYLQFNNDSDREGVHNFLLTAAAIGGVIKHNASISGAEVGCQGEIGTASSMAAAGLAAALGGTPAQIENAAEIALEHHLGMTCDPVAGLVQIPCIERNAMGAVKAVTAASLALHGSGDHFVSLDVCIETMRQTGRDMSERYKETSEGGLALNVISC</sequence>
<dbReference type="GO" id="GO:0006094">
    <property type="term" value="P:gluconeogenesis"/>
    <property type="evidence" value="ECO:0007669"/>
    <property type="project" value="UniProtKB-KW"/>
</dbReference>
<dbReference type="InterPro" id="IPR029009">
    <property type="entry name" value="ASB_dom_sf"/>
</dbReference>
<evidence type="ECO:0000256" key="6">
    <source>
        <dbReference type="ARBA" id="ARBA00022723"/>
    </source>
</evidence>
<dbReference type="Proteomes" id="UP000011729">
    <property type="component" value="Chromosome"/>
</dbReference>
<keyword evidence="7 11" id="KW-0408">Iron</keyword>
<comment type="catalytic activity">
    <reaction evidence="10 11">
        <text>L-serine = pyruvate + NH4(+)</text>
        <dbReference type="Rhea" id="RHEA:19169"/>
        <dbReference type="ChEBI" id="CHEBI:15361"/>
        <dbReference type="ChEBI" id="CHEBI:28938"/>
        <dbReference type="ChEBI" id="CHEBI:33384"/>
        <dbReference type="EC" id="4.3.1.17"/>
    </reaction>
</comment>
<dbReference type="OrthoDB" id="9805537at2"/>
<keyword evidence="15" id="KW-1185">Reference proteome</keyword>
<evidence type="ECO:0000313" key="14">
    <source>
        <dbReference type="EMBL" id="AGF74412.1"/>
    </source>
</evidence>
<comment type="pathway">
    <text evidence="2">Carbohydrate biosynthesis; gluconeogenesis.</text>
</comment>
<reference evidence="14 15" key="1">
    <citation type="journal article" date="2013" name="PLoS Genet.">
        <title>A gene transfer agent and a dynamic repertoire of secretion systems hold the keys to the explosive radiation of the emerging pathogen Bartonella.</title>
        <authorList>
            <person name="Guy L."/>
            <person name="Nystedt B."/>
            <person name="Toft C."/>
            <person name="Zaremba-Niedzwiedzka K."/>
            <person name="Berglund E.C."/>
            <person name="Granberg F."/>
            <person name="Naslund K."/>
            <person name="Eriksson A.S."/>
            <person name="Andersson S.G."/>
        </authorList>
    </citation>
    <scope>NUCLEOTIDE SEQUENCE [LARGE SCALE GENOMIC DNA]</scope>
    <source>
        <strain evidence="14 15">Aust/NH1</strain>
    </source>
</reference>
<evidence type="ECO:0000256" key="4">
    <source>
        <dbReference type="ARBA" id="ARBA00022432"/>
    </source>
</evidence>
<dbReference type="EC" id="4.3.1.17" evidence="11"/>
<dbReference type="PANTHER" id="PTHR30182:SF1">
    <property type="entry name" value="L-SERINE DEHYDRATASE 1"/>
    <property type="match status" value="1"/>
</dbReference>
<dbReference type="FunFam" id="3.30.1330.90:FF:000001">
    <property type="entry name" value="L-serine ammonia-lyase 1"/>
    <property type="match status" value="1"/>
</dbReference>
<feature type="domain" description="Serine dehydratase beta chain" evidence="13">
    <location>
        <begin position="4"/>
        <end position="157"/>
    </location>
</feature>
<accession>M1NY61</accession>
<evidence type="ECO:0000256" key="8">
    <source>
        <dbReference type="ARBA" id="ARBA00023014"/>
    </source>
</evidence>
<name>M1NY61_BARAA</name>
<dbReference type="KEGG" id="baus:BAnh1_05330"/>
<keyword evidence="6 11" id="KW-0479">Metal-binding</keyword>
<dbReference type="RefSeq" id="WP_015397920.1">
    <property type="nucleotide sequence ID" value="NC_020300.1"/>
</dbReference>
<dbReference type="GO" id="GO:0003941">
    <property type="term" value="F:L-serine ammonia-lyase activity"/>
    <property type="evidence" value="ECO:0007669"/>
    <property type="project" value="UniProtKB-UniRule"/>
</dbReference>
<evidence type="ECO:0000256" key="9">
    <source>
        <dbReference type="ARBA" id="ARBA00023239"/>
    </source>
</evidence>
<keyword evidence="4 11" id="KW-0312">Gluconeogenesis</keyword>
<dbReference type="InterPro" id="IPR051318">
    <property type="entry name" value="Fe-S_L-Ser"/>
</dbReference>
<evidence type="ECO:0000256" key="3">
    <source>
        <dbReference type="ARBA" id="ARBA00008636"/>
    </source>
</evidence>
<dbReference type="GO" id="GO:0051539">
    <property type="term" value="F:4 iron, 4 sulfur cluster binding"/>
    <property type="evidence" value="ECO:0007669"/>
    <property type="project" value="UniProtKB-UniRule"/>
</dbReference>
<keyword evidence="9 11" id="KW-0456">Lyase</keyword>
<keyword evidence="5 11" id="KW-0004">4Fe-4S</keyword>
<dbReference type="Pfam" id="PF03315">
    <property type="entry name" value="SDH_beta"/>
    <property type="match status" value="1"/>
</dbReference>
<evidence type="ECO:0000259" key="13">
    <source>
        <dbReference type="Pfam" id="PF03315"/>
    </source>
</evidence>
<dbReference type="eggNOG" id="COG1760">
    <property type="taxonomic scope" value="Bacteria"/>
</dbReference>
<dbReference type="GO" id="GO:0046872">
    <property type="term" value="F:metal ion binding"/>
    <property type="evidence" value="ECO:0007669"/>
    <property type="project" value="UniProtKB-KW"/>
</dbReference>
<feature type="domain" description="Serine dehydratase-like alpha subunit" evidence="12">
    <location>
        <begin position="189"/>
        <end position="454"/>
    </location>
</feature>
<keyword evidence="8 11" id="KW-0411">Iron-sulfur</keyword>
<evidence type="ECO:0000313" key="15">
    <source>
        <dbReference type="Proteomes" id="UP000011729"/>
    </source>
</evidence>
<evidence type="ECO:0000256" key="11">
    <source>
        <dbReference type="RuleBase" id="RU366059"/>
    </source>
</evidence>
<gene>
    <name evidence="14" type="primary">sdaA</name>
    <name evidence="14" type="ordered locus">BAnh1_05330</name>
</gene>
<dbReference type="HOGENOM" id="CLU_022305_0_1_5"/>
<dbReference type="InterPro" id="IPR005131">
    <property type="entry name" value="Ser_deHydtase_bsu"/>
</dbReference>
<proteinExistence type="inferred from homology"/>
<evidence type="ECO:0000259" key="12">
    <source>
        <dbReference type="Pfam" id="PF03313"/>
    </source>
</evidence>
<dbReference type="PATRIC" id="fig|1094489.3.peg.656"/>
<dbReference type="Pfam" id="PF03313">
    <property type="entry name" value="SDH_alpha"/>
    <property type="match status" value="1"/>
</dbReference>
<evidence type="ECO:0000256" key="1">
    <source>
        <dbReference type="ARBA" id="ARBA00001966"/>
    </source>
</evidence>
<dbReference type="InterPro" id="IPR004644">
    <property type="entry name" value="Fe-S_L-Ser_mono"/>
</dbReference>
<dbReference type="NCBIfam" id="TIGR00720">
    <property type="entry name" value="sda_mono"/>
    <property type="match status" value="1"/>
</dbReference>
<evidence type="ECO:0000256" key="7">
    <source>
        <dbReference type="ARBA" id="ARBA00023004"/>
    </source>
</evidence>
<dbReference type="AlphaFoldDB" id="M1NY61"/>
<dbReference type="EMBL" id="CP003123">
    <property type="protein sequence ID" value="AGF74412.1"/>
    <property type="molecule type" value="Genomic_DNA"/>
</dbReference>
<protein>
    <recommendedName>
        <fullName evidence="11">L-serine dehydratase</fullName>
        <ecNumber evidence="11">4.3.1.17</ecNumber>
    </recommendedName>
</protein>
<comment type="similarity">
    <text evidence="3 11">Belongs to the iron-sulfur dependent L-serine dehydratase family.</text>
</comment>
<evidence type="ECO:0000256" key="2">
    <source>
        <dbReference type="ARBA" id="ARBA00004742"/>
    </source>
</evidence>
<dbReference type="STRING" id="1094489.BAnh1_05330"/>
<dbReference type="Gene3D" id="3.30.1330.90">
    <property type="entry name" value="D-3-phosphoglycerate dehydrogenase, domain 3"/>
    <property type="match status" value="1"/>
</dbReference>